<comment type="caution">
    <text evidence="6">The sequence shown here is derived from an EMBL/GenBank/DDBJ whole genome shotgun (WGS) entry which is preliminary data.</text>
</comment>
<feature type="domain" description="BZIP" evidence="5">
    <location>
        <begin position="93"/>
        <end position="151"/>
    </location>
</feature>
<dbReference type="InterPro" id="IPR004826">
    <property type="entry name" value="bZIP_Maf"/>
</dbReference>
<keyword evidence="2" id="KW-0238">DNA-binding</keyword>
<evidence type="ECO:0000259" key="5">
    <source>
        <dbReference type="PROSITE" id="PS50217"/>
    </source>
</evidence>
<evidence type="ECO:0000256" key="4">
    <source>
        <dbReference type="SAM" id="Coils"/>
    </source>
</evidence>
<evidence type="ECO:0000313" key="6">
    <source>
        <dbReference type="EMBL" id="KAI6655194.1"/>
    </source>
</evidence>
<dbReference type="Proteomes" id="UP001165289">
    <property type="component" value="Unassembled WGS sequence"/>
</dbReference>
<evidence type="ECO:0000256" key="3">
    <source>
        <dbReference type="ARBA" id="ARBA00023163"/>
    </source>
</evidence>
<dbReference type="PROSITE" id="PS00036">
    <property type="entry name" value="BZIP_BASIC"/>
    <property type="match status" value="1"/>
</dbReference>
<dbReference type="AlphaFoldDB" id="A0AAV7K3B2"/>
<evidence type="ECO:0000256" key="1">
    <source>
        <dbReference type="ARBA" id="ARBA00023015"/>
    </source>
</evidence>
<name>A0AAV7K3B2_9METZ</name>
<reference evidence="6 7" key="1">
    <citation type="journal article" date="2023" name="BMC Biol.">
        <title>The compact genome of the sponge Oopsacas minuta (Hexactinellida) is lacking key metazoan core genes.</title>
        <authorList>
            <person name="Santini S."/>
            <person name="Schenkelaars Q."/>
            <person name="Jourda C."/>
            <person name="Duchesne M."/>
            <person name="Belahbib H."/>
            <person name="Rocher C."/>
            <person name="Selva M."/>
            <person name="Riesgo A."/>
            <person name="Vervoort M."/>
            <person name="Leys S.P."/>
            <person name="Kodjabachian L."/>
            <person name="Le Bivic A."/>
            <person name="Borchiellini C."/>
            <person name="Claverie J.M."/>
            <person name="Renard E."/>
        </authorList>
    </citation>
    <scope>NUCLEOTIDE SEQUENCE [LARGE SCALE GENOMIC DNA]</scope>
    <source>
        <strain evidence="6">SPO-2</strain>
    </source>
</reference>
<gene>
    <name evidence="6" type="ORF">LOD99_2483</name>
</gene>
<keyword evidence="3" id="KW-0804">Transcription</keyword>
<dbReference type="Pfam" id="PF03131">
    <property type="entry name" value="bZIP_Maf"/>
    <property type="match status" value="1"/>
</dbReference>
<dbReference type="SUPFAM" id="SSF57959">
    <property type="entry name" value="Leucine zipper domain"/>
    <property type="match status" value="1"/>
</dbReference>
<sequence>MAQIISTIGTNSDTCNIMLLQESRLDIQSVCTQEKCRLASSILKPDYASKKHLPFLDLVDIGLLSILTSGQLKSKIENIHFSDKEQTFLLESRRRWKNRMSAIKSRKRHDIDIMQLTKEQADLRKKRNDLLREKQILTKEIESYSALMCKLATPSF</sequence>
<protein>
    <recommendedName>
        <fullName evidence="5">BZIP domain-containing protein</fullName>
    </recommendedName>
</protein>
<feature type="coiled-coil region" evidence="4">
    <location>
        <begin position="113"/>
        <end position="147"/>
    </location>
</feature>
<proteinExistence type="predicted"/>
<dbReference type="PROSITE" id="PS50217">
    <property type="entry name" value="BZIP"/>
    <property type="match status" value="1"/>
</dbReference>
<dbReference type="GO" id="GO:0003677">
    <property type="term" value="F:DNA binding"/>
    <property type="evidence" value="ECO:0007669"/>
    <property type="project" value="UniProtKB-KW"/>
</dbReference>
<dbReference type="EMBL" id="JAKMXF010000210">
    <property type="protein sequence ID" value="KAI6655194.1"/>
    <property type="molecule type" value="Genomic_DNA"/>
</dbReference>
<accession>A0AAV7K3B2</accession>
<dbReference type="InterPro" id="IPR004827">
    <property type="entry name" value="bZIP"/>
</dbReference>
<evidence type="ECO:0000256" key="2">
    <source>
        <dbReference type="ARBA" id="ARBA00023125"/>
    </source>
</evidence>
<organism evidence="6 7">
    <name type="scientific">Oopsacas minuta</name>
    <dbReference type="NCBI Taxonomy" id="111878"/>
    <lineage>
        <taxon>Eukaryota</taxon>
        <taxon>Metazoa</taxon>
        <taxon>Porifera</taxon>
        <taxon>Hexactinellida</taxon>
        <taxon>Hexasterophora</taxon>
        <taxon>Lyssacinosida</taxon>
        <taxon>Leucopsacidae</taxon>
        <taxon>Oopsacas</taxon>
    </lineage>
</organism>
<keyword evidence="1" id="KW-0805">Transcription regulation</keyword>
<evidence type="ECO:0000313" key="7">
    <source>
        <dbReference type="Proteomes" id="UP001165289"/>
    </source>
</evidence>
<dbReference type="GO" id="GO:0003700">
    <property type="term" value="F:DNA-binding transcription factor activity"/>
    <property type="evidence" value="ECO:0007669"/>
    <property type="project" value="InterPro"/>
</dbReference>
<keyword evidence="7" id="KW-1185">Reference proteome</keyword>
<keyword evidence="4" id="KW-0175">Coiled coil</keyword>
<dbReference type="InterPro" id="IPR046347">
    <property type="entry name" value="bZIP_sf"/>
</dbReference>
<dbReference type="Gene3D" id="1.20.5.170">
    <property type="match status" value="1"/>
</dbReference>